<evidence type="ECO:0000313" key="2">
    <source>
        <dbReference type="Proteomes" id="UP000032352"/>
    </source>
</evidence>
<dbReference type="AlphaFoldDB" id="A0AAE9ZAF7"/>
<dbReference type="KEGG" id="tvd:SG34_030645"/>
<keyword evidence="2" id="KW-1185">Reference proteome</keyword>
<name>A0AAE9ZAF7_9GAMM</name>
<reference evidence="1 2" key="2">
    <citation type="journal article" date="2022" name="Mar. Drugs">
        <title>Bioassay-Guided Fractionation Leads to the Detection of Cholic Acid Generated by the Rare Thalassomonas sp.</title>
        <authorList>
            <person name="Pheiffer F."/>
            <person name="Schneider Y.K."/>
            <person name="Hansen E.H."/>
            <person name="Andersen J.H."/>
            <person name="Isaksson J."/>
            <person name="Busche T."/>
            <person name="R C."/>
            <person name="Kalinowski J."/>
            <person name="Zyl L.V."/>
            <person name="Trindade M."/>
        </authorList>
    </citation>
    <scope>NUCLEOTIDE SEQUENCE [LARGE SCALE GENOMIC DNA]</scope>
    <source>
        <strain evidence="1 2">XOM25</strain>
    </source>
</reference>
<accession>A0AAE9ZAF7</accession>
<dbReference type="EMBL" id="CP059734">
    <property type="protein sequence ID" value="WDE09127.1"/>
    <property type="molecule type" value="Genomic_DNA"/>
</dbReference>
<dbReference type="RefSeq" id="WP_044841286.1">
    <property type="nucleotide sequence ID" value="NZ_CP059734.1"/>
</dbReference>
<sequence>MKIDRDAVMKANEKLLSAYIPGIISNDNKDSGKSMTRGLIQVSPNNLDAKSSTVRFCLTSGMVLTRDHGKGRLG</sequence>
<proteinExistence type="predicted"/>
<protein>
    <submittedName>
        <fullName evidence="1">Uncharacterized protein</fullName>
    </submittedName>
</protein>
<organism evidence="1 2">
    <name type="scientific">Thalassomonas viridans</name>
    <dbReference type="NCBI Taxonomy" id="137584"/>
    <lineage>
        <taxon>Bacteria</taxon>
        <taxon>Pseudomonadati</taxon>
        <taxon>Pseudomonadota</taxon>
        <taxon>Gammaproteobacteria</taxon>
        <taxon>Alteromonadales</taxon>
        <taxon>Colwelliaceae</taxon>
        <taxon>Thalassomonas</taxon>
    </lineage>
</organism>
<reference evidence="1 2" key="1">
    <citation type="journal article" date="2015" name="Genome Announc.">
        <title>Draft Genome Sequences of Marine Isolates of Thalassomonas viridans and Thalassomonas actiniarum.</title>
        <authorList>
            <person name="Olonade I."/>
            <person name="van Zyl L.J."/>
            <person name="Trindade M."/>
        </authorList>
    </citation>
    <scope>NUCLEOTIDE SEQUENCE [LARGE SCALE GENOMIC DNA]</scope>
    <source>
        <strain evidence="1 2">XOM25</strain>
    </source>
</reference>
<gene>
    <name evidence="1" type="ORF">SG34_030645</name>
</gene>
<dbReference type="Proteomes" id="UP000032352">
    <property type="component" value="Chromosome pTvir"/>
</dbReference>
<evidence type="ECO:0000313" key="1">
    <source>
        <dbReference type="EMBL" id="WDE09127.1"/>
    </source>
</evidence>